<keyword evidence="4" id="KW-1185">Reference proteome</keyword>
<comment type="caution">
    <text evidence="3">The sequence shown here is derived from an EMBL/GenBank/DDBJ whole genome shotgun (WGS) entry which is preliminary data.</text>
</comment>
<keyword evidence="1" id="KW-0472">Membrane</keyword>
<keyword evidence="1" id="KW-1133">Transmembrane helix</keyword>
<feature type="transmembrane region" description="Helical" evidence="1">
    <location>
        <begin position="49"/>
        <end position="69"/>
    </location>
</feature>
<accession>A0ABT0D085</accession>
<evidence type="ECO:0000256" key="1">
    <source>
        <dbReference type="SAM" id="Phobius"/>
    </source>
</evidence>
<feature type="signal peptide" evidence="2">
    <location>
        <begin position="1"/>
        <end position="25"/>
    </location>
</feature>
<dbReference type="EMBL" id="JALAYX010000002">
    <property type="protein sequence ID" value="MCJ8238679.1"/>
    <property type="molecule type" value="Genomic_DNA"/>
</dbReference>
<evidence type="ECO:0000256" key="2">
    <source>
        <dbReference type="SAM" id="SignalP"/>
    </source>
</evidence>
<keyword evidence="1" id="KW-0812">Transmembrane</keyword>
<gene>
    <name evidence="3" type="ORF">MKJ03_10080</name>
</gene>
<keyword evidence="3" id="KW-0614">Plasmid</keyword>
<sequence length="141" mass="15378">MKKLVGKRRWIPFLAFGAASLWAAAQTNHGYRKPVFDWDLSREAIANALTKMPHIGSTAFIFALAVIAVGRDRLPFAAVLTFLVGVGWEVVQMPTIGNNPRLADLAPNMVGIAIGWTLFAAINRLCSPRISSTSHRKPPSP</sequence>
<geneLocation type="plasmid" evidence="3">
    <name>unnamed</name>
</geneLocation>
<feature type="transmembrane region" description="Helical" evidence="1">
    <location>
        <begin position="76"/>
        <end position="93"/>
    </location>
</feature>
<protein>
    <recommendedName>
        <fullName evidence="5">VanZ-like domain-containing protein</fullName>
    </recommendedName>
</protein>
<name>A0ABT0D085_9HYPH</name>
<proteinExistence type="predicted"/>
<dbReference type="RefSeq" id="WP_245136479.1">
    <property type="nucleotide sequence ID" value="NZ_CP128477.1"/>
</dbReference>
<evidence type="ECO:0000313" key="3">
    <source>
        <dbReference type="EMBL" id="MCJ8238679.1"/>
    </source>
</evidence>
<evidence type="ECO:0000313" key="4">
    <source>
        <dbReference type="Proteomes" id="UP001522662"/>
    </source>
</evidence>
<reference evidence="3 4" key="1">
    <citation type="submission" date="2022-03" db="EMBL/GenBank/DDBJ databases">
        <title>Rhizobium SSM4.3 sp. nov., isolated from Sediment (Gouqi Island).</title>
        <authorList>
            <person name="Chen G."/>
        </authorList>
    </citation>
    <scope>NUCLEOTIDE SEQUENCE [LARGE SCALE GENOMIC DNA]</scope>
    <source>
        <strain evidence="3 4">SSM4.3</strain>
        <plasmid evidence="3">unnamed</plasmid>
    </source>
</reference>
<feature type="chain" id="PRO_5046741175" description="VanZ-like domain-containing protein" evidence="2">
    <location>
        <begin position="26"/>
        <end position="141"/>
    </location>
</feature>
<dbReference type="Proteomes" id="UP001522662">
    <property type="component" value="Unassembled WGS sequence"/>
</dbReference>
<keyword evidence="2" id="KW-0732">Signal</keyword>
<feature type="transmembrane region" description="Helical" evidence="1">
    <location>
        <begin position="105"/>
        <end position="126"/>
    </location>
</feature>
<organism evidence="3 4">
    <name type="scientific">Peteryoungia algae</name>
    <dbReference type="NCBI Taxonomy" id="2919917"/>
    <lineage>
        <taxon>Bacteria</taxon>
        <taxon>Pseudomonadati</taxon>
        <taxon>Pseudomonadota</taxon>
        <taxon>Alphaproteobacteria</taxon>
        <taxon>Hyphomicrobiales</taxon>
        <taxon>Rhizobiaceae</taxon>
        <taxon>Peteryoungia</taxon>
    </lineage>
</organism>
<evidence type="ECO:0008006" key="5">
    <source>
        <dbReference type="Google" id="ProtNLM"/>
    </source>
</evidence>